<name>A0ABW4P1N8_9NOCA</name>
<reference evidence="3" key="1">
    <citation type="journal article" date="2019" name="Int. J. Syst. Evol. Microbiol.">
        <title>The Global Catalogue of Microorganisms (GCM) 10K type strain sequencing project: providing services to taxonomists for standard genome sequencing and annotation.</title>
        <authorList>
            <consortium name="The Broad Institute Genomics Platform"/>
            <consortium name="The Broad Institute Genome Sequencing Center for Infectious Disease"/>
            <person name="Wu L."/>
            <person name="Ma J."/>
        </authorList>
    </citation>
    <scope>NUCLEOTIDE SEQUENCE [LARGE SCALE GENOMIC DNA]</scope>
    <source>
        <strain evidence="3">DT72</strain>
    </source>
</reference>
<feature type="transmembrane region" description="Helical" evidence="1">
    <location>
        <begin position="21"/>
        <end position="41"/>
    </location>
</feature>
<dbReference type="Proteomes" id="UP001597286">
    <property type="component" value="Unassembled WGS sequence"/>
</dbReference>
<keyword evidence="3" id="KW-1185">Reference proteome</keyword>
<comment type="caution">
    <text evidence="2">The sequence shown here is derived from an EMBL/GenBank/DDBJ whole genome shotgun (WGS) entry which is preliminary data.</text>
</comment>
<feature type="transmembrane region" description="Helical" evidence="1">
    <location>
        <begin position="135"/>
        <end position="155"/>
    </location>
</feature>
<feature type="transmembrane region" description="Helical" evidence="1">
    <location>
        <begin position="53"/>
        <end position="73"/>
    </location>
</feature>
<accession>A0ABW4P1N8</accession>
<sequence>MRSSEERLARPLEWPAHARDPKFVTSVIGLSVIVVVSGFMTAGSALTEGFSAATRYTALFCVLMVLTVVFGFVHRRQSRGDVDVQTVSHGGSAVTRIRYSAQVLGLISALMVALALFCGGGAVEIYLNTDGFPGASIIFGAIGAFCAAFLIALVAGRVQRGALLLSPEGIRQRGWSFESYLPWSSVAGVVAVHHGFPQTLVIGYSNAEWDRRYTTRLFRIDRLPNSPLIEIDTRQFACDPVLLHHLVAFYVDNPAARCELGTEVALARIRARDYQPTKQSG</sequence>
<dbReference type="EMBL" id="JBHUFB010000008">
    <property type="protein sequence ID" value="MFD1811799.1"/>
    <property type="molecule type" value="Genomic_DNA"/>
</dbReference>
<gene>
    <name evidence="2" type="ORF">ACFSJG_06195</name>
</gene>
<protein>
    <recommendedName>
        <fullName evidence="4">PH domain-containing protein</fullName>
    </recommendedName>
</protein>
<dbReference type="RefSeq" id="WP_378484340.1">
    <property type="nucleotide sequence ID" value="NZ_JBHUFB010000008.1"/>
</dbReference>
<keyword evidence="1" id="KW-0472">Membrane</keyword>
<evidence type="ECO:0000256" key="1">
    <source>
        <dbReference type="SAM" id="Phobius"/>
    </source>
</evidence>
<evidence type="ECO:0008006" key="4">
    <source>
        <dbReference type="Google" id="ProtNLM"/>
    </source>
</evidence>
<proteinExistence type="predicted"/>
<organism evidence="2 3">
    <name type="scientific">Rhodococcus gannanensis</name>
    <dbReference type="NCBI Taxonomy" id="1960308"/>
    <lineage>
        <taxon>Bacteria</taxon>
        <taxon>Bacillati</taxon>
        <taxon>Actinomycetota</taxon>
        <taxon>Actinomycetes</taxon>
        <taxon>Mycobacteriales</taxon>
        <taxon>Nocardiaceae</taxon>
        <taxon>Rhodococcus</taxon>
    </lineage>
</organism>
<feature type="transmembrane region" description="Helical" evidence="1">
    <location>
        <begin position="103"/>
        <end position="123"/>
    </location>
</feature>
<keyword evidence="1" id="KW-1133">Transmembrane helix</keyword>
<evidence type="ECO:0000313" key="2">
    <source>
        <dbReference type="EMBL" id="MFD1811799.1"/>
    </source>
</evidence>
<keyword evidence="1" id="KW-0812">Transmembrane</keyword>
<evidence type="ECO:0000313" key="3">
    <source>
        <dbReference type="Proteomes" id="UP001597286"/>
    </source>
</evidence>